<evidence type="ECO:0000313" key="7">
    <source>
        <dbReference type="Proteomes" id="UP000307217"/>
    </source>
</evidence>
<evidence type="ECO:0000313" key="5">
    <source>
        <dbReference type="EMBL" id="TMO75298.1"/>
    </source>
</evidence>
<dbReference type="NCBIfam" id="TIGR00254">
    <property type="entry name" value="GGDEF"/>
    <property type="match status" value="1"/>
</dbReference>
<dbReference type="InterPro" id="IPR050469">
    <property type="entry name" value="Diguanylate_Cyclase"/>
</dbReference>
<evidence type="ECO:0000256" key="2">
    <source>
        <dbReference type="ARBA" id="ARBA00034247"/>
    </source>
</evidence>
<dbReference type="PANTHER" id="PTHR45138:SF9">
    <property type="entry name" value="DIGUANYLATE CYCLASE DGCM-RELATED"/>
    <property type="match status" value="1"/>
</dbReference>
<dbReference type="GO" id="GO:0052621">
    <property type="term" value="F:diguanylate cyclase activity"/>
    <property type="evidence" value="ECO:0007669"/>
    <property type="project" value="UniProtKB-EC"/>
</dbReference>
<dbReference type="EC" id="2.7.7.65" evidence="1"/>
<organism evidence="4 7">
    <name type="scientific">Pseudoalteromonas aurantia</name>
    <dbReference type="NCBI Taxonomy" id="43654"/>
    <lineage>
        <taxon>Bacteria</taxon>
        <taxon>Pseudomonadati</taxon>
        <taxon>Pseudomonadota</taxon>
        <taxon>Gammaproteobacteria</taxon>
        <taxon>Alteromonadales</taxon>
        <taxon>Pseudoalteromonadaceae</taxon>
        <taxon>Pseudoalteromonas</taxon>
    </lineage>
</organism>
<dbReference type="InterPro" id="IPR000160">
    <property type="entry name" value="GGDEF_dom"/>
</dbReference>
<dbReference type="CDD" id="cd01949">
    <property type="entry name" value="GGDEF"/>
    <property type="match status" value="1"/>
</dbReference>
<name>A0A5S3V663_9GAMM</name>
<evidence type="ECO:0000256" key="1">
    <source>
        <dbReference type="ARBA" id="ARBA00012528"/>
    </source>
</evidence>
<evidence type="ECO:0000313" key="4">
    <source>
        <dbReference type="EMBL" id="TMO66663.1"/>
    </source>
</evidence>
<dbReference type="GO" id="GO:0043709">
    <property type="term" value="P:cell adhesion involved in single-species biofilm formation"/>
    <property type="evidence" value="ECO:0007669"/>
    <property type="project" value="TreeGrafter"/>
</dbReference>
<comment type="caution">
    <text evidence="4">The sequence shown here is derived from an EMBL/GenBank/DDBJ whole genome shotgun (WGS) entry which is preliminary data.</text>
</comment>
<dbReference type="PANTHER" id="PTHR45138">
    <property type="entry name" value="REGULATORY COMPONENTS OF SENSORY TRANSDUCTION SYSTEM"/>
    <property type="match status" value="1"/>
</dbReference>
<sequence length="341" mass="39764">MQEELLNSVIKITKTRDVDSLEYSLISTIQEFIGCKEVAVYKDLQIQGELAIERSLLLKVLRDREYEWEEREVVRQPEPELVSCLQSACIITVQSNDGEERRWLPITLLDKPIGAIAIVSDGLKSSDQVLLNAFCRIFENYLTILHENERDKLTGLLNRQTFEKKLKQLMEKQVIKQHKTVWQSDLRNQHQGATSWLAMVDIDHFKKVNDNYGHVCGDEVLLLLAQKMRQFFRSSDLLFRFGGEEFVMVFEPTDYDSIHKKLAEFMDLVRGTHFPFVKKLTISVGMSRISPYDFPITVLENADKALYYAKENGRDKLCFYEELIANKLIECHQERNDIDLF</sequence>
<accession>A0A5S3V663</accession>
<keyword evidence="6" id="KW-1185">Reference proteome</keyword>
<dbReference type="SUPFAM" id="SSF55073">
    <property type="entry name" value="Nucleotide cyclase"/>
    <property type="match status" value="1"/>
</dbReference>
<protein>
    <recommendedName>
        <fullName evidence="1">diguanylate cyclase</fullName>
        <ecNumber evidence="1">2.7.7.65</ecNumber>
    </recommendedName>
</protein>
<evidence type="ECO:0000313" key="6">
    <source>
        <dbReference type="Proteomes" id="UP000307164"/>
    </source>
</evidence>
<dbReference type="SMART" id="SM00267">
    <property type="entry name" value="GGDEF"/>
    <property type="match status" value="1"/>
</dbReference>
<dbReference type="Pfam" id="PF00990">
    <property type="entry name" value="GGDEF"/>
    <property type="match status" value="1"/>
</dbReference>
<dbReference type="InterPro" id="IPR043128">
    <property type="entry name" value="Rev_trsase/Diguanyl_cyclase"/>
</dbReference>
<proteinExistence type="predicted"/>
<feature type="domain" description="GGDEF" evidence="3">
    <location>
        <begin position="193"/>
        <end position="322"/>
    </location>
</feature>
<dbReference type="Proteomes" id="UP000307217">
    <property type="component" value="Unassembled WGS sequence"/>
</dbReference>
<dbReference type="GO" id="GO:0005886">
    <property type="term" value="C:plasma membrane"/>
    <property type="evidence" value="ECO:0007669"/>
    <property type="project" value="TreeGrafter"/>
</dbReference>
<dbReference type="InterPro" id="IPR029787">
    <property type="entry name" value="Nucleotide_cyclase"/>
</dbReference>
<dbReference type="EMBL" id="PNBW01000038">
    <property type="protein sequence ID" value="TMO75298.1"/>
    <property type="molecule type" value="Genomic_DNA"/>
</dbReference>
<reference evidence="7" key="2">
    <citation type="submission" date="2019-06" db="EMBL/GenBank/DDBJ databases">
        <title>Co-occurence of chitin degradation, pigmentation and bioactivity in marine Pseudoalteromonas.</title>
        <authorList>
            <person name="Sonnenschein E.C."/>
            <person name="Bech P.K."/>
        </authorList>
    </citation>
    <scope>NUCLEOTIDE SEQUENCE [LARGE SCALE GENOMIC DNA]</scope>
    <source>
        <strain evidence="7">S3790</strain>
    </source>
</reference>
<reference evidence="4" key="3">
    <citation type="submission" date="2019-09" db="EMBL/GenBank/DDBJ databases">
        <title>Co-occurence of chitin degradation, pigmentation and bioactivity in marine Pseudoalteromonas.</title>
        <authorList>
            <person name="Sonnenschein E.C."/>
            <person name="Bech P.K."/>
        </authorList>
    </citation>
    <scope>NUCLEOTIDE SEQUENCE</scope>
    <source>
        <strain evidence="4">S3790</strain>
        <strain evidence="5 6">S3895</strain>
    </source>
</reference>
<dbReference type="Proteomes" id="UP000307164">
    <property type="component" value="Unassembled WGS sequence"/>
</dbReference>
<reference evidence="6 7" key="1">
    <citation type="submission" date="2018-01" db="EMBL/GenBank/DDBJ databases">
        <authorList>
            <person name="Paulsen S."/>
            <person name="Gram L.K."/>
        </authorList>
    </citation>
    <scope>NUCLEOTIDE SEQUENCE [LARGE SCALE GENOMIC DNA]</scope>
    <source>
        <strain evidence="4 7">S3790</strain>
        <strain evidence="5 6">S3895</strain>
    </source>
</reference>
<dbReference type="EMBL" id="PNBX01000072">
    <property type="protein sequence ID" value="TMO66663.1"/>
    <property type="molecule type" value="Genomic_DNA"/>
</dbReference>
<gene>
    <name evidence="4" type="ORF">CWC19_15660</name>
    <name evidence="5" type="ORF">CWC20_08215</name>
</gene>
<dbReference type="AlphaFoldDB" id="A0A5S3V663"/>
<dbReference type="RefSeq" id="WP_138592727.1">
    <property type="nucleotide sequence ID" value="NZ_PNBW01000038.1"/>
</dbReference>
<dbReference type="PROSITE" id="PS50887">
    <property type="entry name" value="GGDEF"/>
    <property type="match status" value="1"/>
</dbReference>
<dbReference type="OrthoDB" id="9803824at2"/>
<comment type="catalytic activity">
    <reaction evidence="2">
        <text>2 GTP = 3',3'-c-di-GMP + 2 diphosphate</text>
        <dbReference type="Rhea" id="RHEA:24898"/>
        <dbReference type="ChEBI" id="CHEBI:33019"/>
        <dbReference type="ChEBI" id="CHEBI:37565"/>
        <dbReference type="ChEBI" id="CHEBI:58805"/>
        <dbReference type="EC" id="2.7.7.65"/>
    </reaction>
</comment>
<dbReference type="Gene3D" id="3.30.70.270">
    <property type="match status" value="1"/>
</dbReference>
<evidence type="ECO:0000259" key="3">
    <source>
        <dbReference type="PROSITE" id="PS50887"/>
    </source>
</evidence>
<dbReference type="GO" id="GO:1902201">
    <property type="term" value="P:negative regulation of bacterial-type flagellum-dependent cell motility"/>
    <property type="evidence" value="ECO:0007669"/>
    <property type="project" value="TreeGrafter"/>
</dbReference>